<dbReference type="AlphaFoldDB" id="A0A645DRJ1"/>
<organism evidence="1">
    <name type="scientific">bioreactor metagenome</name>
    <dbReference type="NCBI Taxonomy" id="1076179"/>
    <lineage>
        <taxon>unclassified sequences</taxon>
        <taxon>metagenomes</taxon>
        <taxon>ecological metagenomes</taxon>
    </lineage>
</organism>
<dbReference type="EMBL" id="VSSQ01038886">
    <property type="protein sequence ID" value="MPM91885.1"/>
    <property type="molecule type" value="Genomic_DNA"/>
</dbReference>
<accession>A0A645DRJ1</accession>
<comment type="caution">
    <text evidence="1">The sequence shown here is derived from an EMBL/GenBank/DDBJ whole genome shotgun (WGS) entry which is preliminary data.</text>
</comment>
<gene>
    <name evidence="1" type="ORF">SDC9_139019</name>
</gene>
<sequence>MKRIHISRKKTILIAGIAAVSLAAALIPGGCESSEIPQIQLRQLLNHNEIKEEIL</sequence>
<reference evidence="1" key="1">
    <citation type="submission" date="2019-08" db="EMBL/GenBank/DDBJ databases">
        <authorList>
            <person name="Kucharzyk K."/>
            <person name="Murdoch R.W."/>
            <person name="Higgins S."/>
            <person name="Loffler F."/>
        </authorList>
    </citation>
    <scope>NUCLEOTIDE SEQUENCE</scope>
</reference>
<name>A0A645DRJ1_9ZZZZ</name>
<proteinExistence type="predicted"/>
<evidence type="ECO:0000313" key="1">
    <source>
        <dbReference type="EMBL" id="MPM91885.1"/>
    </source>
</evidence>
<protein>
    <submittedName>
        <fullName evidence="1">Uncharacterized protein</fullName>
    </submittedName>
</protein>